<dbReference type="EMBL" id="KI660008">
    <property type="protein sequence ID" value="ETN78232.1"/>
    <property type="molecule type" value="Genomic_DNA"/>
</dbReference>
<sequence>MNNKGAVIDDEKVKLVVNTSTIQGNKKRQKYADYCNTGPGRRRWIGAQKLEDEKEMVVQATKGYRSAD</sequence>
<protein>
    <submittedName>
        <fullName evidence="1">50S ribosomal protein L13 domain protein</fullName>
    </submittedName>
</protein>
<organism evidence="1 2">
    <name type="scientific">Necator americanus</name>
    <name type="common">Human hookworm</name>
    <dbReference type="NCBI Taxonomy" id="51031"/>
    <lineage>
        <taxon>Eukaryota</taxon>
        <taxon>Metazoa</taxon>
        <taxon>Ecdysozoa</taxon>
        <taxon>Nematoda</taxon>
        <taxon>Chromadorea</taxon>
        <taxon>Rhabditida</taxon>
        <taxon>Rhabditina</taxon>
        <taxon>Rhabditomorpha</taxon>
        <taxon>Strongyloidea</taxon>
        <taxon>Ancylostomatidae</taxon>
        <taxon>Bunostominae</taxon>
        <taxon>Necator</taxon>
    </lineage>
</organism>
<dbReference type="Proteomes" id="UP000053676">
    <property type="component" value="Unassembled WGS sequence"/>
</dbReference>
<dbReference type="GO" id="GO:0005840">
    <property type="term" value="C:ribosome"/>
    <property type="evidence" value="ECO:0007669"/>
    <property type="project" value="UniProtKB-KW"/>
</dbReference>
<keyword evidence="1" id="KW-0687">Ribonucleoprotein</keyword>
<reference evidence="2" key="1">
    <citation type="journal article" date="2014" name="Nat. Genet.">
        <title>Genome of the human hookworm Necator americanus.</title>
        <authorList>
            <person name="Tang Y.T."/>
            <person name="Gao X."/>
            <person name="Rosa B.A."/>
            <person name="Abubucker S."/>
            <person name="Hallsworth-Pepin K."/>
            <person name="Martin J."/>
            <person name="Tyagi R."/>
            <person name="Heizer E."/>
            <person name="Zhang X."/>
            <person name="Bhonagiri-Palsikar V."/>
            <person name="Minx P."/>
            <person name="Warren W.C."/>
            <person name="Wang Q."/>
            <person name="Zhan B."/>
            <person name="Hotez P.J."/>
            <person name="Sternberg P.W."/>
            <person name="Dougall A."/>
            <person name="Gaze S.T."/>
            <person name="Mulvenna J."/>
            <person name="Sotillo J."/>
            <person name="Ranganathan S."/>
            <person name="Rabelo E.M."/>
            <person name="Wilson R.K."/>
            <person name="Felgner P.L."/>
            <person name="Bethony J."/>
            <person name="Hawdon J.M."/>
            <person name="Gasser R.B."/>
            <person name="Loukas A."/>
            <person name="Mitreva M."/>
        </authorList>
    </citation>
    <scope>NUCLEOTIDE SEQUENCE [LARGE SCALE GENOMIC DNA]</scope>
</reference>
<proteinExistence type="predicted"/>
<keyword evidence="1" id="KW-0689">Ribosomal protein</keyword>
<keyword evidence="2" id="KW-1185">Reference proteome</keyword>
<name>W2TB41_NECAM</name>
<evidence type="ECO:0000313" key="1">
    <source>
        <dbReference type="EMBL" id="ETN78232.1"/>
    </source>
</evidence>
<accession>W2TB41</accession>
<dbReference type="AlphaFoldDB" id="W2TB41"/>
<dbReference type="KEGG" id="nai:NECAME_02938"/>
<gene>
    <name evidence="1" type="ORF">NECAME_02938</name>
</gene>
<evidence type="ECO:0000313" key="2">
    <source>
        <dbReference type="Proteomes" id="UP000053676"/>
    </source>
</evidence>